<dbReference type="Proteomes" id="UP000675121">
    <property type="component" value="Unassembled WGS sequence"/>
</dbReference>
<evidence type="ECO:0000313" key="3">
    <source>
        <dbReference type="Proteomes" id="UP000675121"/>
    </source>
</evidence>
<dbReference type="EMBL" id="CAJNAS010000002">
    <property type="protein sequence ID" value="CAE6865495.1"/>
    <property type="molecule type" value="Genomic_DNA"/>
</dbReference>
<dbReference type="RefSeq" id="WP_201082794.1">
    <property type="nucleotide sequence ID" value="NZ_CAJNAS010000002.1"/>
</dbReference>
<dbReference type="AlphaFoldDB" id="A0A9N8MSI6"/>
<protein>
    <recommendedName>
        <fullName evidence="1">PRC-barrel domain-containing protein</fullName>
    </recommendedName>
</protein>
<dbReference type="InterPro" id="IPR011033">
    <property type="entry name" value="PRC_barrel-like_sf"/>
</dbReference>
<dbReference type="SUPFAM" id="SSF50346">
    <property type="entry name" value="PRC-barrel domain"/>
    <property type="match status" value="2"/>
</dbReference>
<name>A0A9N8MSI6_9BURK</name>
<organism evidence="2 3">
    <name type="scientific">Paraburkholderia domus</name>
    <dbReference type="NCBI Taxonomy" id="2793075"/>
    <lineage>
        <taxon>Bacteria</taxon>
        <taxon>Pseudomonadati</taxon>
        <taxon>Pseudomonadota</taxon>
        <taxon>Betaproteobacteria</taxon>
        <taxon>Burkholderiales</taxon>
        <taxon>Burkholderiaceae</taxon>
        <taxon>Paraburkholderia</taxon>
    </lineage>
</organism>
<dbReference type="GO" id="GO:0019684">
    <property type="term" value="P:photosynthesis, light reaction"/>
    <property type="evidence" value="ECO:0007669"/>
    <property type="project" value="InterPro"/>
</dbReference>
<evidence type="ECO:0000259" key="1">
    <source>
        <dbReference type="Pfam" id="PF05239"/>
    </source>
</evidence>
<proteinExistence type="predicted"/>
<gene>
    <name evidence="2" type="ORF">R70211_00761</name>
</gene>
<sequence>MLRNIEFLQGSTVKASDGDVGTVTQVYFDDEKWGVRYLVVETGDWLRDRQVLISPYAVSHSDPGSSAVHVKLTREQVRNSPNIDAHKPVSRQHEIQYLRYYGYPTYWGGANVWGMGAYPAFDGPAATAALPLGAFPVVDPDPEADEPPADTHLRSTEAVKGYHIETIDGTIGHVSGFIFDDETWVIRYLTVDTRNWWPGGKEVLLATEWIELIDWFGSTVSTTLTRDAIKHSPAYDDAIPVNRDYESALYEFYGREGYWSKERAALPSERMIAP</sequence>
<feature type="domain" description="PRC-barrel" evidence="1">
    <location>
        <begin position="17"/>
        <end position="76"/>
    </location>
</feature>
<dbReference type="InterPro" id="IPR027275">
    <property type="entry name" value="PRC-brl_dom"/>
</dbReference>
<dbReference type="Gene3D" id="3.90.50.10">
    <property type="entry name" value="Photosynthetic Reaction Center, subunit H, domain 2"/>
    <property type="match status" value="2"/>
</dbReference>
<dbReference type="GO" id="GO:0030077">
    <property type="term" value="C:plasma membrane light-harvesting complex"/>
    <property type="evidence" value="ECO:0007669"/>
    <property type="project" value="InterPro"/>
</dbReference>
<dbReference type="Pfam" id="PF05239">
    <property type="entry name" value="PRC"/>
    <property type="match status" value="1"/>
</dbReference>
<comment type="caution">
    <text evidence="2">The sequence shown here is derived from an EMBL/GenBank/DDBJ whole genome shotgun (WGS) entry which is preliminary data.</text>
</comment>
<reference evidence="2" key="1">
    <citation type="submission" date="2021-02" db="EMBL/GenBank/DDBJ databases">
        <authorList>
            <person name="Vanwijnsberghe S."/>
        </authorList>
    </citation>
    <scope>NUCLEOTIDE SEQUENCE</scope>
    <source>
        <strain evidence="2">R-70211</strain>
    </source>
</reference>
<accession>A0A9N8MSI6</accession>
<dbReference type="InterPro" id="IPR014747">
    <property type="entry name" value="Bac_photo_RC_H_C"/>
</dbReference>
<keyword evidence="3" id="KW-1185">Reference proteome</keyword>
<evidence type="ECO:0000313" key="2">
    <source>
        <dbReference type="EMBL" id="CAE6865495.1"/>
    </source>
</evidence>